<feature type="signal peptide" evidence="5">
    <location>
        <begin position="1"/>
        <end position="19"/>
    </location>
</feature>
<dbReference type="Gene3D" id="2.60.40.1090">
    <property type="entry name" value="Fimbrial-type adhesion domain"/>
    <property type="match status" value="1"/>
</dbReference>
<evidence type="ECO:0000313" key="8">
    <source>
        <dbReference type="Proteomes" id="UP000237025"/>
    </source>
</evidence>
<keyword evidence="8" id="KW-1185">Reference proteome</keyword>
<evidence type="ECO:0000256" key="5">
    <source>
        <dbReference type="SAM" id="SignalP"/>
    </source>
</evidence>
<sequence>MKTSALSFFAMTICASLFATEAARASDGDVTFNGKIIDSACTVSGVNGSGNANGTIVTLPDITTGAFDATSKMAGVTPFTIDLTGCDVTTMHNATVHFSGTADTTDTTILKNTKATNGVGVAILENDGVTLVDINTGTYSKPQTLATGSNALKFKAAYKANSTVASVTSGDVQSRAIFDVSYQ</sequence>
<name>A0ABX5A1S7_9ENTR</name>
<evidence type="ECO:0000256" key="1">
    <source>
        <dbReference type="ARBA" id="ARBA00004561"/>
    </source>
</evidence>
<evidence type="ECO:0000256" key="4">
    <source>
        <dbReference type="ARBA" id="ARBA00023263"/>
    </source>
</evidence>
<dbReference type="Pfam" id="PF00419">
    <property type="entry name" value="Fimbrial"/>
    <property type="match status" value="1"/>
</dbReference>
<dbReference type="EMBL" id="PQVW01000007">
    <property type="protein sequence ID" value="POZ22810.1"/>
    <property type="molecule type" value="Genomic_DNA"/>
</dbReference>
<proteinExistence type="inferred from homology"/>
<dbReference type="RefSeq" id="WP_095281109.1">
    <property type="nucleotide sequence ID" value="NZ_PQVR01000004.1"/>
</dbReference>
<evidence type="ECO:0000259" key="6">
    <source>
        <dbReference type="Pfam" id="PF00419"/>
    </source>
</evidence>
<dbReference type="InterPro" id="IPR050263">
    <property type="entry name" value="Bact_Fimbrial_Adh_Pro"/>
</dbReference>
<evidence type="ECO:0000256" key="2">
    <source>
        <dbReference type="ARBA" id="ARBA00006671"/>
    </source>
</evidence>
<keyword evidence="4" id="KW-0281">Fimbrium</keyword>
<evidence type="ECO:0000256" key="3">
    <source>
        <dbReference type="ARBA" id="ARBA00022729"/>
    </source>
</evidence>
<dbReference type="PANTHER" id="PTHR33420">
    <property type="entry name" value="FIMBRIAL SUBUNIT ELFA-RELATED"/>
    <property type="match status" value="1"/>
</dbReference>
<reference evidence="7 8" key="1">
    <citation type="submission" date="2018-02" db="EMBL/GenBank/DDBJ databases">
        <title>Lelliotia aquatilis sp. nov., isolated from drinking water.</title>
        <authorList>
            <person name="Kaempfer P."/>
            <person name="Glaeser S."/>
            <person name="Exner M."/>
            <person name="Doijad S."/>
            <person name="Chakraborty T."/>
        </authorList>
    </citation>
    <scope>NUCLEOTIDE SEQUENCE [LARGE SCALE GENOMIC DNA]</scope>
    <source>
        <strain evidence="7 8">6331-17</strain>
    </source>
</reference>
<dbReference type="InterPro" id="IPR000259">
    <property type="entry name" value="Adhesion_dom_fimbrial"/>
</dbReference>
<dbReference type="PANTHER" id="PTHR33420:SF3">
    <property type="entry name" value="FIMBRIAL SUBUNIT ELFA"/>
    <property type="match status" value="1"/>
</dbReference>
<organism evidence="7 8">
    <name type="scientific">Lelliottia aquatilis</name>
    <dbReference type="NCBI Taxonomy" id="2080838"/>
    <lineage>
        <taxon>Bacteria</taxon>
        <taxon>Pseudomonadati</taxon>
        <taxon>Pseudomonadota</taxon>
        <taxon>Gammaproteobacteria</taxon>
        <taxon>Enterobacterales</taxon>
        <taxon>Enterobacteriaceae</taxon>
        <taxon>Lelliottia</taxon>
    </lineage>
</organism>
<comment type="caution">
    <text evidence="7">The sequence shown here is derived from an EMBL/GenBank/DDBJ whole genome shotgun (WGS) entry which is preliminary data.</text>
</comment>
<accession>A0ABX5A1S7</accession>
<protein>
    <submittedName>
        <fullName evidence="7">Type 1 fimbrial protein</fullName>
    </submittedName>
</protein>
<dbReference type="InterPro" id="IPR036937">
    <property type="entry name" value="Adhesion_dom_fimbrial_sf"/>
</dbReference>
<evidence type="ECO:0000313" key="7">
    <source>
        <dbReference type="EMBL" id="POZ22810.1"/>
    </source>
</evidence>
<dbReference type="Proteomes" id="UP000237025">
    <property type="component" value="Unassembled WGS sequence"/>
</dbReference>
<comment type="subcellular location">
    <subcellularLocation>
        <location evidence="1">Fimbrium</location>
    </subcellularLocation>
</comment>
<gene>
    <name evidence="7" type="ORF">C3712_11655</name>
</gene>
<keyword evidence="3 5" id="KW-0732">Signal</keyword>
<dbReference type="InterPro" id="IPR008966">
    <property type="entry name" value="Adhesion_dom_sf"/>
</dbReference>
<dbReference type="SUPFAM" id="SSF49401">
    <property type="entry name" value="Bacterial adhesins"/>
    <property type="match status" value="1"/>
</dbReference>
<feature type="domain" description="Fimbrial-type adhesion" evidence="6">
    <location>
        <begin position="31"/>
        <end position="183"/>
    </location>
</feature>
<comment type="similarity">
    <text evidence="2">Belongs to the fimbrial protein family.</text>
</comment>
<feature type="chain" id="PRO_5046522742" evidence="5">
    <location>
        <begin position="20"/>
        <end position="183"/>
    </location>
</feature>